<keyword evidence="2" id="KW-1185">Reference proteome</keyword>
<protein>
    <recommendedName>
        <fullName evidence="3">Type 1 pili tip component</fullName>
    </recommendedName>
</protein>
<dbReference type="Proteomes" id="UP000282818">
    <property type="component" value="Unassembled WGS sequence"/>
</dbReference>
<proteinExistence type="predicted"/>
<name>A0A437QC78_9GAMM</name>
<dbReference type="EMBL" id="SACQ01000001">
    <property type="protein sequence ID" value="RVU32162.1"/>
    <property type="molecule type" value="Genomic_DNA"/>
</dbReference>
<accession>A0A437QC78</accession>
<dbReference type="RefSeq" id="WP_127692331.1">
    <property type="nucleotide sequence ID" value="NZ_SACQ01000001.1"/>
</dbReference>
<gene>
    <name evidence="1" type="ORF">EOE65_00470</name>
</gene>
<dbReference type="InterPro" id="IPR010985">
    <property type="entry name" value="Ribbon_hlx_hlx"/>
</dbReference>
<organism evidence="1 2">
    <name type="scientific">Neptunomonas marina</name>
    <dbReference type="NCBI Taxonomy" id="1815562"/>
    <lineage>
        <taxon>Bacteria</taxon>
        <taxon>Pseudomonadati</taxon>
        <taxon>Pseudomonadota</taxon>
        <taxon>Gammaproteobacteria</taxon>
        <taxon>Oceanospirillales</taxon>
        <taxon>Oceanospirillaceae</taxon>
        <taxon>Neptunomonas</taxon>
    </lineage>
</organism>
<dbReference type="SUPFAM" id="SSF47598">
    <property type="entry name" value="Ribbon-helix-helix"/>
    <property type="match status" value="1"/>
</dbReference>
<comment type="caution">
    <text evidence="1">The sequence shown here is derived from an EMBL/GenBank/DDBJ whole genome shotgun (WGS) entry which is preliminary data.</text>
</comment>
<evidence type="ECO:0000313" key="1">
    <source>
        <dbReference type="EMBL" id="RVU32162.1"/>
    </source>
</evidence>
<dbReference type="AlphaFoldDB" id="A0A437QC78"/>
<evidence type="ECO:0000313" key="2">
    <source>
        <dbReference type="Proteomes" id="UP000282818"/>
    </source>
</evidence>
<reference evidence="1 2" key="1">
    <citation type="submission" date="2019-01" db="EMBL/GenBank/DDBJ databases">
        <authorList>
            <person name="Chen W.-M."/>
        </authorList>
    </citation>
    <scope>NUCLEOTIDE SEQUENCE [LARGE SCALE GENOMIC DNA]</scope>
    <source>
        <strain evidence="1 2">HPM-16</strain>
    </source>
</reference>
<dbReference type="GO" id="GO:0006355">
    <property type="term" value="P:regulation of DNA-templated transcription"/>
    <property type="evidence" value="ECO:0007669"/>
    <property type="project" value="InterPro"/>
</dbReference>
<evidence type="ECO:0008006" key="3">
    <source>
        <dbReference type="Google" id="ProtNLM"/>
    </source>
</evidence>
<sequence>MAHTPLAKLLEQWEQQAATKEDQQALTCTINTADHIRLKALASTYNLSLDEVITALLHTSLNEIEQQMPYVPGTHVIRVEDGENIYEDIGPMPRYLAAQKSLNNK</sequence>